<organism evidence="1 2">
    <name type="scientific">Entomophthora muscae</name>
    <dbReference type="NCBI Taxonomy" id="34485"/>
    <lineage>
        <taxon>Eukaryota</taxon>
        <taxon>Fungi</taxon>
        <taxon>Fungi incertae sedis</taxon>
        <taxon>Zoopagomycota</taxon>
        <taxon>Entomophthoromycotina</taxon>
        <taxon>Entomophthoromycetes</taxon>
        <taxon>Entomophthorales</taxon>
        <taxon>Entomophthoraceae</taxon>
        <taxon>Entomophthora</taxon>
    </lineage>
</organism>
<proteinExistence type="predicted"/>
<dbReference type="Proteomes" id="UP001165960">
    <property type="component" value="Unassembled WGS sequence"/>
</dbReference>
<keyword evidence="2" id="KW-1185">Reference proteome</keyword>
<name>A0ACC2S6D7_9FUNG</name>
<dbReference type="EMBL" id="QTSX02005755">
    <property type="protein sequence ID" value="KAJ9057946.1"/>
    <property type="molecule type" value="Genomic_DNA"/>
</dbReference>
<evidence type="ECO:0000313" key="2">
    <source>
        <dbReference type="Proteomes" id="UP001165960"/>
    </source>
</evidence>
<evidence type="ECO:0000313" key="1">
    <source>
        <dbReference type="EMBL" id="KAJ9057946.1"/>
    </source>
</evidence>
<gene>
    <name evidence="1" type="ORF">DSO57_1017781</name>
</gene>
<comment type="caution">
    <text evidence="1">The sequence shown here is derived from an EMBL/GenBank/DDBJ whole genome shotgun (WGS) entry which is preliminary data.</text>
</comment>
<sequence>MNVDKTIVIKCGPPQYQPPTGYYHSPSGEFFWHLDLDAKVQALNIFVYSKLWYTAHSVPFTKTFEKKVDTITRNFMWGSLQRAPIGLHHLHPPKKSGSLSLKQVVVKAKHMWAKGLLDSIKVYFRNPALGRAFNMMASVSDEPFNTNSLHMWMLRHKRLHTKSTCPPFWKEAWRTLQQGK</sequence>
<accession>A0ACC2S6D7</accession>
<protein>
    <submittedName>
        <fullName evidence="1">Uncharacterized protein</fullName>
    </submittedName>
</protein>
<reference evidence="1" key="1">
    <citation type="submission" date="2022-04" db="EMBL/GenBank/DDBJ databases">
        <title>Genome of the entomopathogenic fungus Entomophthora muscae.</title>
        <authorList>
            <person name="Elya C."/>
            <person name="Lovett B.R."/>
            <person name="Lee E."/>
            <person name="Macias A.M."/>
            <person name="Hajek A.E."/>
            <person name="De Bivort B.L."/>
            <person name="Kasson M.T."/>
            <person name="De Fine Licht H.H."/>
            <person name="Stajich J.E."/>
        </authorList>
    </citation>
    <scope>NUCLEOTIDE SEQUENCE</scope>
    <source>
        <strain evidence="1">Berkeley</strain>
    </source>
</reference>